<evidence type="ECO:0000313" key="2">
    <source>
        <dbReference type="Proteomes" id="UP001328107"/>
    </source>
</evidence>
<name>A0AAN5I5U2_9BILA</name>
<organism evidence="1 2">
    <name type="scientific">Pristionchus mayeri</name>
    <dbReference type="NCBI Taxonomy" id="1317129"/>
    <lineage>
        <taxon>Eukaryota</taxon>
        <taxon>Metazoa</taxon>
        <taxon>Ecdysozoa</taxon>
        <taxon>Nematoda</taxon>
        <taxon>Chromadorea</taxon>
        <taxon>Rhabditida</taxon>
        <taxon>Rhabditina</taxon>
        <taxon>Diplogasteromorpha</taxon>
        <taxon>Diplogasteroidea</taxon>
        <taxon>Neodiplogasteridae</taxon>
        <taxon>Pristionchus</taxon>
    </lineage>
</organism>
<dbReference type="Proteomes" id="UP001328107">
    <property type="component" value="Unassembled WGS sequence"/>
</dbReference>
<gene>
    <name evidence="1" type="ORF">PMAYCL1PPCAC_21916</name>
</gene>
<sequence>LTRHDGRPCYEEDSRGTDEVAIRVDPYRENIRESRMADESGHSAVLPGRDEYPPLLEKFKIVFSLKDSFTSPFLGPEWILMGVVHEERPVNL</sequence>
<evidence type="ECO:0000313" key="1">
    <source>
        <dbReference type="EMBL" id="GMR51721.1"/>
    </source>
</evidence>
<feature type="non-terminal residue" evidence="1">
    <location>
        <position position="92"/>
    </location>
</feature>
<comment type="caution">
    <text evidence="1">The sequence shown here is derived from an EMBL/GenBank/DDBJ whole genome shotgun (WGS) entry which is preliminary data.</text>
</comment>
<feature type="non-terminal residue" evidence="1">
    <location>
        <position position="1"/>
    </location>
</feature>
<proteinExistence type="predicted"/>
<keyword evidence="2" id="KW-1185">Reference proteome</keyword>
<reference evidence="2" key="1">
    <citation type="submission" date="2022-10" db="EMBL/GenBank/DDBJ databases">
        <title>Genome assembly of Pristionchus species.</title>
        <authorList>
            <person name="Yoshida K."/>
            <person name="Sommer R.J."/>
        </authorList>
    </citation>
    <scope>NUCLEOTIDE SEQUENCE [LARGE SCALE GENOMIC DNA]</scope>
    <source>
        <strain evidence="2">RS5460</strain>
    </source>
</reference>
<dbReference type="AlphaFoldDB" id="A0AAN5I5U2"/>
<protein>
    <submittedName>
        <fullName evidence="1">Uncharacterized protein</fullName>
    </submittedName>
</protein>
<accession>A0AAN5I5U2</accession>
<dbReference type="EMBL" id="BTRK01000005">
    <property type="protein sequence ID" value="GMR51721.1"/>
    <property type="molecule type" value="Genomic_DNA"/>
</dbReference>